<keyword evidence="1" id="KW-0479">Metal-binding</keyword>
<proteinExistence type="predicted"/>
<accession>A0A816U2U6</accession>
<dbReference type="EMBL" id="CAJNRE010011031">
    <property type="protein sequence ID" value="CAF2097929.1"/>
    <property type="molecule type" value="Genomic_DNA"/>
</dbReference>
<gene>
    <name evidence="4" type="ORF">MBJ925_LOCUS21742</name>
</gene>
<feature type="compositionally biased region" description="Polar residues" evidence="2">
    <location>
        <begin position="78"/>
        <end position="89"/>
    </location>
</feature>
<keyword evidence="1" id="KW-0862">Zinc</keyword>
<dbReference type="PROSITE" id="PS50158">
    <property type="entry name" value="ZF_CCHC"/>
    <property type="match status" value="1"/>
</dbReference>
<dbReference type="GO" id="GO:0003676">
    <property type="term" value="F:nucleic acid binding"/>
    <property type="evidence" value="ECO:0007669"/>
    <property type="project" value="InterPro"/>
</dbReference>
<evidence type="ECO:0000259" key="3">
    <source>
        <dbReference type="PROSITE" id="PS50158"/>
    </source>
</evidence>
<reference evidence="4" key="1">
    <citation type="submission" date="2021-02" db="EMBL/GenBank/DDBJ databases">
        <authorList>
            <person name="Nowell W R."/>
        </authorList>
    </citation>
    <scope>NUCLEOTIDE SEQUENCE</scope>
</reference>
<evidence type="ECO:0000256" key="2">
    <source>
        <dbReference type="SAM" id="MobiDB-lite"/>
    </source>
</evidence>
<feature type="region of interest" description="Disordered" evidence="2">
    <location>
        <begin position="49"/>
        <end position="89"/>
    </location>
</feature>
<dbReference type="GO" id="GO:0008270">
    <property type="term" value="F:zinc ion binding"/>
    <property type="evidence" value="ECO:0007669"/>
    <property type="project" value="UniProtKB-KW"/>
</dbReference>
<dbReference type="InterPro" id="IPR036875">
    <property type="entry name" value="Znf_CCHC_sf"/>
</dbReference>
<protein>
    <recommendedName>
        <fullName evidence="3">CCHC-type domain-containing protein</fullName>
    </recommendedName>
</protein>
<dbReference type="Proteomes" id="UP000663824">
    <property type="component" value="Unassembled WGS sequence"/>
</dbReference>
<evidence type="ECO:0000256" key="1">
    <source>
        <dbReference type="PROSITE-ProRule" id="PRU00047"/>
    </source>
</evidence>
<evidence type="ECO:0000313" key="5">
    <source>
        <dbReference type="Proteomes" id="UP000663824"/>
    </source>
</evidence>
<dbReference type="SUPFAM" id="SSF57756">
    <property type="entry name" value="Retrovirus zinc finger-like domains"/>
    <property type="match status" value="1"/>
</dbReference>
<dbReference type="AlphaFoldDB" id="A0A816U2U6"/>
<feature type="domain" description="CCHC-type" evidence="3">
    <location>
        <begin position="299"/>
        <end position="312"/>
    </location>
</feature>
<name>A0A816U2U6_9BILA</name>
<comment type="caution">
    <text evidence="4">The sequence shown here is derived from an EMBL/GenBank/DDBJ whole genome shotgun (WGS) entry which is preliminary data.</text>
</comment>
<feature type="compositionally biased region" description="Low complexity" evidence="2">
    <location>
        <begin position="57"/>
        <end position="77"/>
    </location>
</feature>
<sequence length="333" mass="39325">MKQMIKEQNTNTWTDILIEIQEIKHSLLDAKNEQQNDERMQQLEHNHNATSFSLPATQTRQGRSSSSTITNNESSSSHINPSDINGNKTQTIVLPPPTTAPVFYGKSSERAWQFLMRVEEYAETVHMWSEDMLLRGISQFLKDTALEWYCQLRSSQQHQQWNECLQNKDETINEFIIRLRAIWVEQFPQETEANLVKHLFCKMRPDMLNIMGCPRNASLQETLLEAQRVEEIIYHRMKDNNQISQLLNNTTYNNNSFLNRNDASSNRKDEHMRISHKVINNIPYQQMRRNQIDQHPISCYHCGQSNHRTRDCWNKQEYNNNYSQQPTSYSKNE</sequence>
<evidence type="ECO:0000313" key="4">
    <source>
        <dbReference type="EMBL" id="CAF2097929.1"/>
    </source>
</evidence>
<keyword evidence="1" id="KW-0863">Zinc-finger</keyword>
<organism evidence="4 5">
    <name type="scientific">Rotaria magnacalcarata</name>
    <dbReference type="NCBI Taxonomy" id="392030"/>
    <lineage>
        <taxon>Eukaryota</taxon>
        <taxon>Metazoa</taxon>
        <taxon>Spiralia</taxon>
        <taxon>Gnathifera</taxon>
        <taxon>Rotifera</taxon>
        <taxon>Eurotatoria</taxon>
        <taxon>Bdelloidea</taxon>
        <taxon>Philodinida</taxon>
        <taxon>Philodinidae</taxon>
        <taxon>Rotaria</taxon>
    </lineage>
</organism>
<dbReference type="InterPro" id="IPR001878">
    <property type="entry name" value="Znf_CCHC"/>
</dbReference>